<protein>
    <submittedName>
        <fullName evidence="1">Uncharacterized protein</fullName>
    </submittedName>
</protein>
<accession>A0A9W6N5M9</accession>
<dbReference type="EMBL" id="BSFL01000001">
    <property type="protein sequence ID" value="GLK78416.1"/>
    <property type="molecule type" value="Genomic_DNA"/>
</dbReference>
<comment type="caution">
    <text evidence="1">The sequence shown here is derived from an EMBL/GenBank/DDBJ whole genome shotgun (WGS) entry which is preliminary data.</text>
</comment>
<organism evidence="1 2">
    <name type="scientific">Methylopila turkensis</name>
    <dbReference type="NCBI Taxonomy" id="1437816"/>
    <lineage>
        <taxon>Bacteria</taxon>
        <taxon>Pseudomonadati</taxon>
        <taxon>Pseudomonadota</taxon>
        <taxon>Alphaproteobacteria</taxon>
        <taxon>Hyphomicrobiales</taxon>
        <taxon>Methylopilaceae</taxon>
        <taxon>Methylopila</taxon>
    </lineage>
</organism>
<gene>
    <name evidence="1" type="ORF">GCM10008174_01570</name>
</gene>
<reference evidence="1" key="2">
    <citation type="submission" date="2023-01" db="EMBL/GenBank/DDBJ databases">
        <authorList>
            <person name="Sun Q."/>
            <person name="Evtushenko L."/>
        </authorList>
    </citation>
    <scope>NUCLEOTIDE SEQUENCE</scope>
    <source>
        <strain evidence="1">VKM B-2748</strain>
    </source>
</reference>
<name>A0A9W6N5M9_9HYPH</name>
<sequence length="71" mass="7219">MGGFLCEVGPVLIHPPVKMKAQGFTPSFARTPEAGSSPCLPAVADAKDGDGPLPPLHPVVEQISGAAERNG</sequence>
<evidence type="ECO:0000313" key="2">
    <source>
        <dbReference type="Proteomes" id="UP001143309"/>
    </source>
</evidence>
<evidence type="ECO:0000313" key="1">
    <source>
        <dbReference type="EMBL" id="GLK78416.1"/>
    </source>
</evidence>
<proteinExistence type="predicted"/>
<reference evidence="1" key="1">
    <citation type="journal article" date="2014" name="Int. J. Syst. Evol. Microbiol.">
        <title>Complete genome sequence of Corynebacterium casei LMG S-19264T (=DSM 44701T), isolated from a smear-ripened cheese.</title>
        <authorList>
            <consortium name="US DOE Joint Genome Institute (JGI-PGF)"/>
            <person name="Walter F."/>
            <person name="Albersmeier A."/>
            <person name="Kalinowski J."/>
            <person name="Ruckert C."/>
        </authorList>
    </citation>
    <scope>NUCLEOTIDE SEQUENCE</scope>
    <source>
        <strain evidence="1">VKM B-2748</strain>
    </source>
</reference>
<dbReference type="AlphaFoldDB" id="A0A9W6N5M9"/>
<dbReference type="Proteomes" id="UP001143309">
    <property type="component" value="Unassembled WGS sequence"/>
</dbReference>
<keyword evidence="2" id="KW-1185">Reference proteome</keyword>